<feature type="non-terminal residue" evidence="1">
    <location>
        <position position="1"/>
    </location>
</feature>
<dbReference type="OMA" id="LCKGPSM"/>
<dbReference type="InterPro" id="IPR019758">
    <property type="entry name" value="Pept_S26A_signal_pept_1_CS"/>
</dbReference>
<dbReference type="CTD" id="9802804"/>
<dbReference type="OrthoDB" id="308440at2759"/>
<dbReference type="PANTHER" id="PTHR12383">
    <property type="entry name" value="PROTEASE FAMILY S26 MITOCHONDRIAL INNER MEMBRANE PROTEASE-RELATED"/>
    <property type="match status" value="1"/>
</dbReference>
<reference evidence="1" key="1">
    <citation type="submission" date="2017-08" db="EMBL/GenBank/DDBJ databases">
        <authorList>
            <person name="de Groot N.N."/>
        </authorList>
    </citation>
    <scope>NUCLEOTIDE SEQUENCE [LARGE SCALE GENOMIC DNA]</scope>
    <source>
        <strain evidence="1">PX439</strain>
    </source>
</reference>
<proteinExistence type="predicted"/>
<evidence type="ECO:0000313" key="1">
    <source>
        <dbReference type="EMBL" id="OZF82804.1"/>
    </source>
</evidence>
<dbReference type="InterPro" id="IPR019533">
    <property type="entry name" value="Peptidase_S26"/>
</dbReference>
<dbReference type="GO" id="GO:0004252">
    <property type="term" value="F:serine-type endopeptidase activity"/>
    <property type="evidence" value="ECO:0007669"/>
    <property type="project" value="InterPro"/>
</dbReference>
<dbReference type="SUPFAM" id="SSF51306">
    <property type="entry name" value="LexA/Signal peptidase"/>
    <property type="match status" value="1"/>
</dbReference>
<dbReference type="InterPro" id="IPR036286">
    <property type="entry name" value="LexA/Signal_pep-like_sf"/>
</dbReference>
<dbReference type="GO" id="GO:0006627">
    <property type="term" value="P:protein processing involved in protein targeting to mitochondrion"/>
    <property type="evidence" value="ECO:0007669"/>
    <property type="project" value="TreeGrafter"/>
</dbReference>
<dbReference type="PROSITE" id="PS00761">
    <property type="entry name" value="SPASE_I_3"/>
    <property type="match status" value="1"/>
</dbReference>
<dbReference type="CDD" id="cd06530">
    <property type="entry name" value="S26_SPase_I"/>
    <property type="match status" value="1"/>
</dbReference>
<dbReference type="Pfam" id="PF10502">
    <property type="entry name" value="Peptidase_S26"/>
    <property type="match status" value="2"/>
</dbReference>
<sequence>MAQTSTIKSLWHFTKGSALIYCVCHTFAKHVGELVICSGPSMHPAVQDGDFVLSERLTIKNNNVQIGDIVGCENPQKAKELLCKRVVAKEGHPVESHLLPSGRVPIGHVFVVGDNLALSTDSRQFGPVPEGLVQIRLTLRIWPLNRFGWVSDHWFWDKTDQNKKG</sequence>
<organism evidence="1 2">
    <name type="scientific">Caenorhabditis remanei</name>
    <name type="common">Caenorhabditis vulgaris</name>
    <dbReference type="NCBI Taxonomy" id="31234"/>
    <lineage>
        <taxon>Eukaryota</taxon>
        <taxon>Metazoa</taxon>
        <taxon>Ecdysozoa</taxon>
        <taxon>Nematoda</taxon>
        <taxon>Chromadorea</taxon>
        <taxon>Rhabditida</taxon>
        <taxon>Rhabditina</taxon>
        <taxon>Rhabditomorpha</taxon>
        <taxon>Rhabditoidea</taxon>
        <taxon>Rhabditidae</taxon>
        <taxon>Peloderinae</taxon>
        <taxon>Caenorhabditis</taxon>
    </lineage>
</organism>
<dbReference type="PANTHER" id="PTHR12383:SF16">
    <property type="entry name" value="MITOCHONDRIAL INNER MEMBRANE PROTEASE SUBUNIT 1"/>
    <property type="match status" value="1"/>
</dbReference>
<dbReference type="PRINTS" id="PR00727">
    <property type="entry name" value="LEADERPTASE"/>
</dbReference>
<gene>
    <name evidence="1" type="ORF">FL82_09780</name>
</gene>
<dbReference type="STRING" id="31234.E3MIH0"/>
<name>A0A260ZBF8_CAERE</name>
<dbReference type="KEGG" id="crq:GCK72_010272"/>
<dbReference type="InterPro" id="IPR000223">
    <property type="entry name" value="Pept_S26A_signal_pept_1"/>
</dbReference>
<keyword evidence="2" id="KW-1185">Reference proteome</keyword>
<evidence type="ECO:0000313" key="2">
    <source>
        <dbReference type="Proteomes" id="UP000216624"/>
    </source>
</evidence>
<accession>A0A260ZBF8</accession>
<dbReference type="GO" id="GO:0006465">
    <property type="term" value="P:signal peptide processing"/>
    <property type="evidence" value="ECO:0007669"/>
    <property type="project" value="InterPro"/>
</dbReference>
<dbReference type="EMBL" id="NMWX01000196">
    <property type="protein sequence ID" value="OZF82804.1"/>
    <property type="molecule type" value="Genomic_DNA"/>
</dbReference>
<dbReference type="eggNOG" id="KOG0171">
    <property type="taxonomic scope" value="Eukaryota"/>
</dbReference>
<comment type="caution">
    <text evidence="1">The sequence shown here is derived from an EMBL/GenBank/DDBJ whole genome shotgun (WGS) entry which is preliminary data.</text>
</comment>
<dbReference type="Proteomes" id="UP000216624">
    <property type="component" value="Unassembled WGS sequence"/>
</dbReference>
<dbReference type="GO" id="GO:0042720">
    <property type="term" value="C:mitochondrial inner membrane peptidase complex"/>
    <property type="evidence" value="ECO:0007669"/>
    <property type="project" value="TreeGrafter"/>
</dbReference>
<dbReference type="HOGENOM" id="CLU_028723_4_1_1"/>
<dbReference type="InterPro" id="IPR052064">
    <property type="entry name" value="Mito_IMP1_subunit"/>
</dbReference>
<protein>
    <submittedName>
        <fullName evidence="1">Uncharacterized protein</fullName>
    </submittedName>
</protein>
<dbReference type="Gene3D" id="2.10.109.10">
    <property type="entry name" value="Umud Fragment, subunit A"/>
    <property type="match status" value="1"/>
</dbReference>